<feature type="binding site" evidence="10">
    <location>
        <position position="99"/>
    </location>
    <ligand>
        <name>Fe cation</name>
        <dbReference type="ChEBI" id="CHEBI:24875"/>
        <label>1</label>
    </ligand>
</feature>
<feature type="active site" evidence="9">
    <location>
        <position position="103"/>
    </location>
</feature>
<feature type="binding site" evidence="10">
    <location>
        <position position="160"/>
    </location>
    <ligand>
        <name>Fe cation</name>
        <dbReference type="ChEBI" id="CHEBI:24875"/>
        <label>2</label>
    </ligand>
</feature>
<dbReference type="GO" id="GO:0009263">
    <property type="term" value="P:deoxyribonucleotide biosynthetic process"/>
    <property type="evidence" value="ECO:0007669"/>
    <property type="project" value="UniProtKB-KW"/>
</dbReference>
<dbReference type="Pfam" id="PF00268">
    <property type="entry name" value="Ribonuc_red_sm"/>
    <property type="match status" value="1"/>
</dbReference>
<keyword evidence="4 8" id="KW-0560">Oxidoreductase</keyword>
<evidence type="ECO:0000313" key="11">
    <source>
        <dbReference type="EMBL" id="MTK20793.1"/>
    </source>
</evidence>
<dbReference type="GeneID" id="60059982"/>
<evidence type="ECO:0000313" key="12">
    <source>
        <dbReference type="Proteomes" id="UP000487649"/>
    </source>
</evidence>
<dbReference type="AlphaFoldDB" id="A0A173R365"/>
<dbReference type="GO" id="GO:0046872">
    <property type="term" value="F:metal ion binding"/>
    <property type="evidence" value="ECO:0007669"/>
    <property type="project" value="UniProtKB-KW"/>
</dbReference>
<dbReference type="CDD" id="cd01049">
    <property type="entry name" value="RNRR2"/>
    <property type="match status" value="1"/>
</dbReference>
<evidence type="ECO:0000256" key="10">
    <source>
        <dbReference type="PIRSR" id="PIRSR000355-2"/>
    </source>
</evidence>
<dbReference type="OrthoDB" id="9766544at2"/>
<evidence type="ECO:0000256" key="7">
    <source>
        <dbReference type="ARBA" id="ARBA00047754"/>
    </source>
</evidence>
<dbReference type="InterPro" id="IPR009078">
    <property type="entry name" value="Ferritin-like_SF"/>
</dbReference>
<dbReference type="EMBL" id="WMQE01000008">
    <property type="protein sequence ID" value="MTK20793.1"/>
    <property type="molecule type" value="Genomic_DNA"/>
</dbReference>
<accession>A0A173R365</accession>
<comment type="subunit">
    <text evidence="2">Tetramer of two alpha and two beta subunits.</text>
</comment>
<dbReference type="InterPro" id="IPR012348">
    <property type="entry name" value="RNR-like"/>
</dbReference>
<feature type="binding site" evidence="10">
    <location>
        <position position="66"/>
    </location>
    <ligand>
        <name>Fe cation</name>
        <dbReference type="ChEBI" id="CHEBI:24875"/>
        <label>1</label>
    </ligand>
</feature>
<keyword evidence="6 8" id="KW-0215">Deoxyribonucleotide synthesis</keyword>
<sequence>MKKIYQAVNWNAPDYQFYDDLYLKQTEQFWLPEEIPVSEDKSIWDTLDENIKLTYERILGGLTLLDTEQSTGIQKIAEKSDNLFIKSILALFAGFESIHARSYSTIFQTLCTTERIEELFNWVEETKPLQEKVDQIMRSYYGVADKESLFMSMVGCLCLEGICFYSGFYLPLWLAGQGKMVNSGEIINLILRDEKLHTVGVGFFAQQLLSEFDESIQAKLKQQAVEMMQEIYEVEVEYSKVLYENLDMIDDVVSYIQYNVNYALQCLNLNPLFDIVESDINPIVLNGISTETKNHDFFSTKGNGYIKTTKVEMLKDEDFLF</sequence>
<evidence type="ECO:0000256" key="2">
    <source>
        <dbReference type="ARBA" id="ARBA00011209"/>
    </source>
</evidence>
<comment type="caution">
    <text evidence="11">The sequence shown here is derived from an EMBL/GenBank/DDBJ whole genome shotgun (WGS) entry which is preliminary data.</text>
</comment>
<reference evidence="11 12" key="1">
    <citation type="journal article" date="2019" name="Nat. Med.">
        <title>A library of human gut bacterial isolates paired with longitudinal multiomics data enables mechanistic microbiome research.</title>
        <authorList>
            <person name="Poyet M."/>
            <person name="Groussin M."/>
            <person name="Gibbons S.M."/>
            <person name="Avila-Pacheco J."/>
            <person name="Jiang X."/>
            <person name="Kearney S.M."/>
            <person name="Perrotta A.R."/>
            <person name="Berdy B."/>
            <person name="Zhao S."/>
            <person name="Lieberman T.D."/>
            <person name="Swanson P.K."/>
            <person name="Smith M."/>
            <person name="Roesemann S."/>
            <person name="Alexander J.E."/>
            <person name="Rich S.A."/>
            <person name="Livny J."/>
            <person name="Vlamakis H."/>
            <person name="Clish C."/>
            <person name="Bullock K."/>
            <person name="Deik A."/>
            <person name="Scott J."/>
            <person name="Pierce K.A."/>
            <person name="Xavier R.J."/>
            <person name="Alm E.J."/>
        </authorList>
    </citation>
    <scope>NUCLEOTIDE SEQUENCE [LARGE SCALE GENOMIC DNA]</scope>
    <source>
        <strain evidence="11 12">BIOML-A198</strain>
    </source>
</reference>
<feature type="binding site" evidence="10">
    <location>
        <position position="194"/>
    </location>
    <ligand>
        <name>Fe cation</name>
        <dbReference type="ChEBI" id="CHEBI:24875"/>
        <label>2</label>
    </ligand>
</feature>
<proteinExistence type="inferred from homology"/>
<name>A0A173R365_9FIRM</name>
<comment type="similarity">
    <text evidence="1 8">Belongs to the ribonucleoside diphosphate reductase small chain family.</text>
</comment>
<dbReference type="Gene3D" id="1.10.620.20">
    <property type="entry name" value="Ribonucleotide Reductase, subunit A"/>
    <property type="match status" value="1"/>
</dbReference>
<organism evidence="11 12">
    <name type="scientific">Turicibacter sanguinis</name>
    <dbReference type="NCBI Taxonomy" id="154288"/>
    <lineage>
        <taxon>Bacteria</taxon>
        <taxon>Bacillati</taxon>
        <taxon>Bacillota</taxon>
        <taxon>Erysipelotrichia</taxon>
        <taxon>Erysipelotrichales</taxon>
        <taxon>Turicibacteraceae</taxon>
        <taxon>Turicibacter</taxon>
    </lineage>
</organism>
<keyword evidence="3 8" id="KW-0479">Metal-binding</keyword>
<dbReference type="Proteomes" id="UP000487649">
    <property type="component" value="Unassembled WGS sequence"/>
</dbReference>
<evidence type="ECO:0000256" key="1">
    <source>
        <dbReference type="ARBA" id="ARBA00009303"/>
    </source>
</evidence>
<feature type="binding site" evidence="10">
    <location>
        <position position="96"/>
    </location>
    <ligand>
        <name>Fe cation</name>
        <dbReference type="ChEBI" id="CHEBI:24875"/>
        <label>1</label>
    </ligand>
</feature>
<evidence type="ECO:0000256" key="3">
    <source>
        <dbReference type="ARBA" id="ARBA00022723"/>
    </source>
</evidence>
<dbReference type="PANTHER" id="PTHR23409">
    <property type="entry name" value="RIBONUCLEOSIDE-DIPHOSPHATE REDUCTASE SMALL CHAIN"/>
    <property type="match status" value="1"/>
</dbReference>
<dbReference type="NCBIfam" id="NF007183">
    <property type="entry name" value="PRK09614.1-2"/>
    <property type="match status" value="1"/>
</dbReference>
<dbReference type="PIRSF" id="PIRSF000355">
    <property type="entry name" value="NrdB"/>
    <property type="match status" value="1"/>
</dbReference>
<dbReference type="GO" id="GO:0005971">
    <property type="term" value="C:ribonucleoside-diphosphate reductase complex"/>
    <property type="evidence" value="ECO:0007669"/>
    <property type="project" value="InterPro"/>
</dbReference>
<dbReference type="GO" id="GO:0004748">
    <property type="term" value="F:ribonucleoside-diphosphate reductase activity, thioredoxin disulfide as acceptor"/>
    <property type="evidence" value="ECO:0007669"/>
    <property type="project" value="UniProtKB-EC"/>
</dbReference>
<comment type="cofactor">
    <cofactor evidence="8 10">
        <name>Fe cation</name>
        <dbReference type="ChEBI" id="CHEBI:24875"/>
    </cofactor>
    <text evidence="8 10">Binds 2 iron ions per subunit.</text>
</comment>
<dbReference type="PANTHER" id="PTHR23409:SF18">
    <property type="entry name" value="RIBONUCLEOSIDE-DIPHOSPHATE REDUCTASE SUBUNIT M2"/>
    <property type="match status" value="1"/>
</dbReference>
<dbReference type="EC" id="1.17.4.1" evidence="8"/>
<comment type="function">
    <text evidence="8">Provides the precursors necessary for DNA synthesis. Catalyzes the biosynthesis of deoxyribonucleotides from the corresponding ribonucleotides.</text>
</comment>
<feature type="binding site" evidence="10">
    <location>
        <position position="197"/>
    </location>
    <ligand>
        <name>Fe cation</name>
        <dbReference type="ChEBI" id="CHEBI:24875"/>
        <label>2</label>
    </ligand>
</feature>
<dbReference type="InterPro" id="IPR026494">
    <property type="entry name" value="RNR_NrdF-like"/>
</dbReference>
<evidence type="ECO:0000256" key="6">
    <source>
        <dbReference type="ARBA" id="ARBA00023116"/>
    </source>
</evidence>
<keyword evidence="5 8" id="KW-0408">Iron</keyword>
<evidence type="ECO:0000256" key="9">
    <source>
        <dbReference type="PIRSR" id="PIRSR000355-1"/>
    </source>
</evidence>
<feature type="binding site" evidence="10">
    <location>
        <position position="96"/>
    </location>
    <ligand>
        <name>Fe cation</name>
        <dbReference type="ChEBI" id="CHEBI:24875"/>
        <label>2</label>
    </ligand>
</feature>
<dbReference type="InterPro" id="IPR000358">
    <property type="entry name" value="RNR_small_fam"/>
</dbReference>
<gene>
    <name evidence="11" type="primary">nrdF</name>
    <name evidence="11" type="ORF">GMA92_04990</name>
</gene>
<dbReference type="InterPro" id="IPR033909">
    <property type="entry name" value="RNR_small"/>
</dbReference>
<dbReference type="RefSeq" id="WP_006783774.1">
    <property type="nucleotide sequence ID" value="NZ_CABJBH010000013.1"/>
</dbReference>
<evidence type="ECO:0000256" key="4">
    <source>
        <dbReference type="ARBA" id="ARBA00023002"/>
    </source>
</evidence>
<evidence type="ECO:0000256" key="5">
    <source>
        <dbReference type="ARBA" id="ARBA00023004"/>
    </source>
</evidence>
<dbReference type="NCBIfam" id="TIGR04171">
    <property type="entry name" value="RNR_1b_NrdF"/>
    <property type="match status" value="1"/>
</dbReference>
<evidence type="ECO:0000256" key="8">
    <source>
        <dbReference type="PIRNR" id="PIRNR000355"/>
    </source>
</evidence>
<protein>
    <recommendedName>
        <fullName evidence="8">Ribonucleoside-diphosphate reductase subunit beta</fullName>
        <ecNumber evidence="8">1.17.4.1</ecNumber>
    </recommendedName>
</protein>
<comment type="catalytic activity">
    <reaction evidence="7 8">
        <text>a 2'-deoxyribonucleoside 5'-diphosphate + [thioredoxin]-disulfide + H2O = a ribonucleoside 5'-diphosphate + [thioredoxin]-dithiol</text>
        <dbReference type="Rhea" id="RHEA:23252"/>
        <dbReference type="Rhea" id="RHEA-COMP:10698"/>
        <dbReference type="Rhea" id="RHEA-COMP:10700"/>
        <dbReference type="ChEBI" id="CHEBI:15377"/>
        <dbReference type="ChEBI" id="CHEBI:29950"/>
        <dbReference type="ChEBI" id="CHEBI:50058"/>
        <dbReference type="ChEBI" id="CHEBI:57930"/>
        <dbReference type="ChEBI" id="CHEBI:73316"/>
        <dbReference type="EC" id="1.17.4.1"/>
    </reaction>
</comment>
<dbReference type="SUPFAM" id="SSF47240">
    <property type="entry name" value="Ferritin-like"/>
    <property type="match status" value="1"/>
</dbReference>